<dbReference type="Proteomes" id="UP000663842">
    <property type="component" value="Unassembled WGS sequence"/>
</dbReference>
<proteinExistence type="predicted"/>
<evidence type="ECO:0000313" key="2">
    <source>
        <dbReference type="Proteomes" id="UP000663842"/>
    </source>
</evidence>
<dbReference type="EMBL" id="CAJOBF010027581">
    <property type="protein sequence ID" value="CAF4409960.1"/>
    <property type="molecule type" value="Genomic_DNA"/>
</dbReference>
<protein>
    <submittedName>
        <fullName evidence="1">Uncharacterized protein</fullName>
    </submittedName>
</protein>
<accession>A0A820PQC7</accession>
<gene>
    <name evidence="1" type="ORF">UXM345_LOCUS38471</name>
</gene>
<feature type="non-terminal residue" evidence="1">
    <location>
        <position position="1"/>
    </location>
</feature>
<reference evidence="1" key="1">
    <citation type="submission" date="2021-02" db="EMBL/GenBank/DDBJ databases">
        <authorList>
            <person name="Nowell W R."/>
        </authorList>
    </citation>
    <scope>NUCLEOTIDE SEQUENCE</scope>
</reference>
<comment type="caution">
    <text evidence="1">The sequence shown here is derived from an EMBL/GenBank/DDBJ whole genome shotgun (WGS) entry which is preliminary data.</text>
</comment>
<name>A0A820PQC7_9BILA</name>
<evidence type="ECO:0000313" key="1">
    <source>
        <dbReference type="EMBL" id="CAF4409960.1"/>
    </source>
</evidence>
<sequence length="54" mass="6352">NKRKHLNGGGAKLAYIDLDSRLFTWYREKRTAPASITNISDVRMEKVTFRQLER</sequence>
<dbReference type="AlphaFoldDB" id="A0A820PQC7"/>
<organism evidence="1 2">
    <name type="scientific">Rotaria magnacalcarata</name>
    <dbReference type="NCBI Taxonomy" id="392030"/>
    <lineage>
        <taxon>Eukaryota</taxon>
        <taxon>Metazoa</taxon>
        <taxon>Spiralia</taxon>
        <taxon>Gnathifera</taxon>
        <taxon>Rotifera</taxon>
        <taxon>Eurotatoria</taxon>
        <taxon>Bdelloidea</taxon>
        <taxon>Philodinida</taxon>
        <taxon>Philodinidae</taxon>
        <taxon>Rotaria</taxon>
    </lineage>
</organism>